<protein>
    <submittedName>
        <fullName evidence="7">Putative LL-diaminopimelate aminotransferase, chloroplastic</fullName>
        <ecNumber evidence="7">6.1.1.19</ecNumber>
    </submittedName>
</protein>
<reference evidence="7 8" key="1">
    <citation type="submission" date="2018-09" db="EMBL/GenBank/DDBJ databases">
        <title>A high-quality reference genome of wild soybean provides a powerful tool to mine soybean genomes.</title>
        <authorList>
            <person name="Xie M."/>
            <person name="Chung C.Y.L."/>
            <person name="Li M.-W."/>
            <person name="Wong F.-L."/>
            <person name="Chan T.-F."/>
            <person name="Lam H.-M."/>
        </authorList>
    </citation>
    <scope>NUCLEOTIDE SEQUENCE [LARGE SCALE GENOMIC DNA]</scope>
    <source>
        <strain evidence="8">cv. W05</strain>
        <tissue evidence="7">Hypocotyl of etiolated seedlings</tissue>
    </source>
</reference>
<dbReference type="GO" id="GO:0006420">
    <property type="term" value="P:arginyl-tRNA aminoacylation"/>
    <property type="evidence" value="ECO:0007669"/>
    <property type="project" value="InterPro"/>
</dbReference>
<keyword evidence="8" id="KW-1185">Reference proteome</keyword>
<dbReference type="InterPro" id="IPR019942">
    <property type="entry name" value="DapL/ALD1"/>
</dbReference>
<dbReference type="InterPro" id="IPR036695">
    <property type="entry name" value="Arg-tRNA-synth_N_sf"/>
</dbReference>
<comment type="cofactor">
    <cofactor evidence="1">
        <name>pyridoxal 5'-phosphate</name>
        <dbReference type="ChEBI" id="CHEBI:597326"/>
    </cofactor>
</comment>
<evidence type="ECO:0000259" key="5">
    <source>
        <dbReference type="Pfam" id="PF00155"/>
    </source>
</evidence>
<dbReference type="Gene3D" id="3.40.640.10">
    <property type="entry name" value="Type I PLP-dependent aspartate aminotransferase-like (Major domain)"/>
    <property type="match status" value="1"/>
</dbReference>
<dbReference type="GO" id="GO:0005524">
    <property type="term" value="F:ATP binding"/>
    <property type="evidence" value="ECO:0007669"/>
    <property type="project" value="InterPro"/>
</dbReference>
<evidence type="ECO:0000256" key="2">
    <source>
        <dbReference type="ARBA" id="ARBA00022576"/>
    </source>
</evidence>
<dbReference type="GO" id="GO:0004814">
    <property type="term" value="F:arginine-tRNA ligase activity"/>
    <property type="evidence" value="ECO:0007669"/>
    <property type="project" value="UniProtKB-EC"/>
</dbReference>
<evidence type="ECO:0000313" key="7">
    <source>
        <dbReference type="EMBL" id="RZB99322.1"/>
    </source>
</evidence>
<dbReference type="EC" id="6.1.1.19" evidence="7"/>
<dbReference type="AlphaFoldDB" id="A0A445JLH5"/>
<dbReference type="Gene3D" id="3.30.1360.70">
    <property type="entry name" value="Arginyl tRNA synthetase N-terminal domain"/>
    <property type="match status" value="1"/>
</dbReference>
<feature type="domain" description="Arginyl tRNA synthetase N-terminal" evidence="6">
    <location>
        <begin position="38"/>
        <end position="88"/>
    </location>
</feature>
<dbReference type="Pfam" id="PF00155">
    <property type="entry name" value="Aminotran_1_2"/>
    <property type="match status" value="1"/>
</dbReference>
<dbReference type="InterPro" id="IPR015421">
    <property type="entry name" value="PyrdxlP-dep_Trfase_major"/>
</dbReference>
<dbReference type="GO" id="GO:0005737">
    <property type="term" value="C:cytoplasm"/>
    <property type="evidence" value="ECO:0007669"/>
    <property type="project" value="InterPro"/>
</dbReference>
<evidence type="ECO:0000256" key="4">
    <source>
        <dbReference type="ARBA" id="ARBA00022898"/>
    </source>
</evidence>
<dbReference type="InterPro" id="IPR004839">
    <property type="entry name" value="Aminotransferase_I/II_large"/>
</dbReference>
<evidence type="ECO:0000256" key="3">
    <source>
        <dbReference type="ARBA" id="ARBA00022679"/>
    </source>
</evidence>
<evidence type="ECO:0000313" key="8">
    <source>
        <dbReference type="Proteomes" id="UP000289340"/>
    </source>
</evidence>
<feature type="domain" description="Aminotransferase class I/classII large" evidence="5">
    <location>
        <begin position="115"/>
        <end position="198"/>
    </location>
</feature>
<dbReference type="SUPFAM" id="SSF53383">
    <property type="entry name" value="PLP-dependent transferases"/>
    <property type="match status" value="1"/>
</dbReference>
<sequence length="380" mass="41269">MPPSWATSVLPSLLLSQWRPHFVMPCTSGVEEGRHPPCNYAMGLFAKMKGKRIGFKGPQAVGQTIRNNLPQSETIESCSVAGPGFVNIVSWKKWIAQMLLDCSLSIAVQIQLFCAASKQQLEQLVKFAKANGSIIIYDAAYAAYISDECPRSSFEIPGAKEGVTIEISTFSKFAGFIGVRLGWTVAPEELLYANGYPIIKDYDRIVCTCFNGASNIVQAGGLACLSPPGFLSSGTLSTPSLPIQRAVLKHFSSSKPLNLRQNLIQLSSCGVFGRGTMRIYVISSNKASLTLPKLAKQAFHKLEKTNSRGGNDVFVKAKSVLHQGIPSPHEVEVIGLLEALKWIHYFALDNITIELDCKFIADNLNGASSAQTEVGIPLTR</sequence>
<proteinExistence type="predicted"/>
<evidence type="ECO:0000256" key="1">
    <source>
        <dbReference type="ARBA" id="ARBA00001933"/>
    </source>
</evidence>
<gene>
    <name evidence="7" type="ORF">D0Y65_021978</name>
</gene>
<comment type="caution">
    <text evidence="7">The sequence shown here is derived from an EMBL/GenBank/DDBJ whole genome shotgun (WGS) entry which is preliminary data.</text>
</comment>
<name>A0A445JLH5_GLYSO</name>
<dbReference type="GO" id="GO:0008483">
    <property type="term" value="F:transaminase activity"/>
    <property type="evidence" value="ECO:0007669"/>
    <property type="project" value="UniProtKB-KW"/>
</dbReference>
<evidence type="ECO:0000259" key="6">
    <source>
        <dbReference type="Pfam" id="PF03485"/>
    </source>
</evidence>
<keyword evidence="4" id="KW-0663">Pyridoxal phosphate</keyword>
<dbReference type="GO" id="GO:0030170">
    <property type="term" value="F:pyridoxal phosphate binding"/>
    <property type="evidence" value="ECO:0007669"/>
    <property type="project" value="InterPro"/>
</dbReference>
<keyword evidence="3 7" id="KW-0808">Transferase</keyword>
<keyword evidence="2 7" id="KW-0032">Aminotransferase</keyword>
<keyword evidence="7" id="KW-0436">Ligase</keyword>
<dbReference type="InterPro" id="IPR005148">
    <property type="entry name" value="Arg-tRNA-synth_N"/>
</dbReference>
<dbReference type="Pfam" id="PF03485">
    <property type="entry name" value="Arg_tRNA_synt_N"/>
    <property type="match status" value="1"/>
</dbReference>
<dbReference type="SUPFAM" id="SSF55190">
    <property type="entry name" value="Arginyl-tRNA synthetase (ArgRS), N-terminal 'additional' domain"/>
    <property type="match status" value="1"/>
</dbReference>
<dbReference type="Proteomes" id="UP000289340">
    <property type="component" value="Chromosome 8"/>
</dbReference>
<dbReference type="InterPro" id="IPR015424">
    <property type="entry name" value="PyrdxlP-dep_Trfase"/>
</dbReference>
<accession>A0A445JLH5</accession>
<organism evidence="7 8">
    <name type="scientific">Glycine soja</name>
    <name type="common">Wild soybean</name>
    <dbReference type="NCBI Taxonomy" id="3848"/>
    <lineage>
        <taxon>Eukaryota</taxon>
        <taxon>Viridiplantae</taxon>
        <taxon>Streptophyta</taxon>
        <taxon>Embryophyta</taxon>
        <taxon>Tracheophyta</taxon>
        <taxon>Spermatophyta</taxon>
        <taxon>Magnoliopsida</taxon>
        <taxon>eudicotyledons</taxon>
        <taxon>Gunneridae</taxon>
        <taxon>Pentapetalae</taxon>
        <taxon>rosids</taxon>
        <taxon>fabids</taxon>
        <taxon>Fabales</taxon>
        <taxon>Fabaceae</taxon>
        <taxon>Papilionoideae</taxon>
        <taxon>50 kb inversion clade</taxon>
        <taxon>NPAAA clade</taxon>
        <taxon>indigoferoid/millettioid clade</taxon>
        <taxon>Phaseoleae</taxon>
        <taxon>Glycine</taxon>
        <taxon>Glycine subgen. Soja</taxon>
    </lineage>
</organism>
<dbReference type="PANTHER" id="PTHR43144">
    <property type="entry name" value="AMINOTRANSFERASE"/>
    <property type="match status" value="1"/>
</dbReference>
<dbReference type="EMBL" id="QZWG01000008">
    <property type="protein sequence ID" value="RZB99322.1"/>
    <property type="molecule type" value="Genomic_DNA"/>
</dbReference>